<sequence length="60" mass="6601">VGGRERSGKRHKSGSGSGSGARGGKGGRDWVVRKKEQMRNKGYDVAPDSKYTARKRKRII</sequence>
<feature type="region of interest" description="Disordered" evidence="1">
    <location>
        <begin position="1"/>
        <end position="60"/>
    </location>
</feature>
<dbReference type="EMBL" id="PGGS01001250">
    <property type="protein sequence ID" value="PNH00651.1"/>
    <property type="molecule type" value="Genomic_DNA"/>
</dbReference>
<accession>A0A2J7ZK61</accession>
<evidence type="ECO:0000256" key="1">
    <source>
        <dbReference type="SAM" id="MobiDB-lite"/>
    </source>
</evidence>
<reference evidence="3 4" key="1">
    <citation type="journal article" date="2017" name="Mol. Biol. Evol.">
        <title>The 4-celled Tetrabaena socialis nuclear genome reveals the essential components for genetic control of cell number at the origin of multicellularity in the volvocine lineage.</title>
        <authorList>
            <person name="Featherston J."/>
            <person name="Arakaki Y."/>
            <person name="Hanschen E.R."/>
            <person name="Ferris P.J."/>
            <person name="Michod R.E."/>
            <person name="Olson B.J.S.C."/>
            <person name="Nozaki H."/>
            <person name="Durand P.M."/>
        </authorList>
    </citation>
    <scope>NUCLEOTIDE SEQUENCE [LARGE SCALE GENOMIC DNA]</scope>
    <source>
        <strain evidence="3 4">NIES-571</strain>
    </source>
</reference>
<comment type="caution">
    <text evidence="3">The sequence shown here is derived from an EMBL/GenBank/DDBJ whole genome shotgun (WGS) entry which is preliminary data.</text>
</comment>
<feature type="compositionally biased region" description="Gly residues" evidence="1">
    <location>
        <begin position="15"/>
        <end position="24"/>
    </location>
</feature>
<feature type="non-terminal residue" evidence="3">
    <location>
        <position position="1"/>
    </location>
</feature>
<dbReference type="InterPro" id="IPR022238">
    <property type="entry name" value="Bud23_C"/>
</dbReference>
<gene>
    <name evidence="3" type="ORF">TSOC_013513</name>
</gene>
<dbReference type="Pfam" id="PF12589">
    <property type="entry name" value="WBS_methylT"/>
    <property type="match status" value="1"/>
</dbReference>
<protein>
    <recommendedName>
        <fullName evidence="2">18S rRNA (guanine(1575)-N(7))-methyltransferase Bud23 C-terminal domain-containing protein</fullName>
    </recommendedName>
</protein>
<organism evidence="3 4">
    <name type="scientific">Tetrabaena socialis</name>
    <dbReference type="NCBI Taxonomy" id="47790"/>
    <lineage>
        <taxon>Eukaryota</taxon>
        <taxon>Viridiplantae</taxon>
        <taxon>Chlorophyta</taxon>
        <taxon>core chlorophytes</taxon>
        <taxon>Chlorophyceae</taxon>
        <taxon>CS clade</taxon>
        <taxon>Chlamydomonadales</taxon>
        <taxon>Tetrabaenaceae</taxon>
        <taxon>Tetrabaena</taxon>
    </lineage>
</organism>
<feature type="compositionally biased region" description="Basic and acidic residues" evidence="1">
    <location>
        <begin position="26"/>
        <end position="42"/>
    </location>
</feature>
<dbReference type="GO" id="GO:0016435">
    <property type="term" value="F:rRNA (guanine) methyltransferase activity"/>
    <property type="evidence" value="ECO:0007669"/>
    <property type="project" value="InterPro"/>
</dbReference>
<dbReference type="GO" id="GO:0070476">
    <property type="term" value="P:rRNA (guanine-N7)-methylation"/>
    <property type="evidence" value="ECO:0007669"/>
    <property type="project" value="InterPro"/>
</dbReference>
<evidence type="ECO:0000259" key="2">
    <source>
        <dbReference type="Pfam" id="PF12589"/>
    </source>
</evidence>
<evidence type="ECO:0000313" key="3">
    <source>
        <dbReference type="EMBL" id="PNH00651.1"/>
    </source>
</evidence>
<evidence type="ECO:0000313" key="4">
    <source>
        <dbReference type="Proteomes" id="UP000236333"/>
    </source>
</evidence>
<proteinExistence type="predicted"/>
<name>A0A2J7ZK61_9CHLO</name>
<dbReference type="Proteomes" id="UP000236333">
    <property type="component" value="Unassembled WGS sequence"/>
</dbReference>
<dbReference type="AlphaFoldDB" id="A0A2J7ZK61"/>
<feature type="domain" description="18S rRNA (guanine(1575)-N(7))-methyltransferase Bud23 C-terminal" evidence="2">
    <location>
        <begin position="9"/>
        <end position="57"/>
    </location>
</feature>
<keyword evidence="4" id="KW-1185">Reference proteome</keyword>